<sequence length="316" mass="36100">MRLLHTETYTFNEYLDPETTQYAILSHRWNTSGSEVLYHELKDIASHPELFASSRFDKIKMACATARHRTQPLEWIWIDPCCIDKTNNVELAEALNSMYTWYRQATLCLAYLFDVNLYAGTNAGEPTLRTGDASQYSEWFSRGWTLQELLAPRQMMFYDRYWTPIGTKDGLASELRIATGGIHEDFLTGASDVRTASAAMKLSWACGRTTTRREGRVYSLLGLLNVPLSPFYGEGEKKAFWRLQQKFCKQSRDESIFAWTLPPRKGDAADNPVPPGWRDDERGNKTIFAFPRSISFTSQHTGYISLSVNRPPSAID</sequence>
<evidence type="ECO:0000313" key="2">
    <source>
        <dbReference type="EMBL" id="KAF2763944.1"/>
    </source>
</evidence>
<name>A0A6G1KV72_9PEZI</name>
<accession>A0A6G1KV72</accession>
<dbReference type="AlphaFoldDB" id="A0A6G1KV72"/>
<dbReference type="Proteomes" id="UP000799436">
    <property type="component" value="Unassembled WGS sequence"/>
</dbReference>
<protein>
    <submittedName>
        <fullName evidence="2">HET-domain-containing protein</fullName>
    </submittedName>
</protein>
<evidence type="ECO:0000313" key="3">
    <source>
        <dbReference type="Proteomes" id="UP000799436"/>
    </source>
</evidence>
<dbReference type="EMBL" id="ML995950">
    <property type="protein sequence ID" value="KAF2763944.1"/>
    <property type="molecule type" value="Genomic_DNA"/>
</dbReference>
<dbReference type="PANTHER" id="PTHR10622">
    <property type="entry name" value="HET DOMAIN-CONTAINING PROTEIN"/>
    <property type="match status" value="1"/>
</dbReference>
<gene>
    <name evidence="2" type="ORF">EJ03DRAFT_283081</name>
</gene>
<keyword evidence="3" id="KW-1185">Reference proteome</keyword>
<evidence type="ECO:0000259" key="1">
    <source>
        <dbReference type="Pfam" id="PF06985"/>
    </source>
</evidence>
<dbReference type="Pfam" id="PF06985">
    <property type="entry name" value="HET"/>
    <property type="match status" value="1"/>
</dbReference>
<dbReference type="InterPro" id="IPR010730">
    <property type="entry name" value="HET"/>
</dbReference>
<organism evidence="2 3">
    <name type="scientific">Teratosphaeria nubilosa</name>
    <dbReference type="NCBI Taxonomy" id="161662"/>
    <lineage>
        <taxon>Eukaryota</taxon>
        <taxon>Fungi</taxon>
        <taxon>Dikarya</taxon>
        <taxon>Ascomycota</taxon>
        <taxon>Pezizomycotina</taxon>
        <taxon>Dothideomycetes</taxon>
        <taxon>Dothideomycetidae</taxon>
        <taxon>Mycosphaerellales</taxon>
        <taxon>Teratosphaeriaceae</taxon>
        <taxon>Teratosphaeria</taxon>
    </lineage>
</organism>
<feature type="domain" description="Heterokaryon incompatibility" evidence="1">
    <location>
        <begin position="22"/>
        <end position="114"/>
    </location>
</feature>
<dbReference type="PANTHER" id="PTHR10622:SF10">
    <property type="entry name" value="HET DOMAIN-CONTAINING PROTEIN"/>
    <property type="match status" value="1"/>
</dbReference>
<reference evidence="2" key="1">
    <citation type="journal article" date="2020" name="Stud. Mycol.">
        <title>101 Dothideomycetes genomes: a test case for predicting lifestyles and emergence of pathogens.</title>
        <authorList>
            <person name="Haridas S."/>
            <person name="Albert R."/>
            <person name="Binder M."/>
            <person name="Bloem J."/>
            <person name="Labutti K."/>
            <person name="Salamov A."/>
            <person name="Andreopoulos B."/>
            <person name="Baker S."/>
            <person name="Barry K."/>
            <person name="Bills G."/>
            <person name="Bluhm B."/>
            <person name="Cannon C."/>
            <person name="Castanera R."/>
            <person name="Culley D."/>
            <person name="Daum C."/>
            <person name="Ezra D."/>
            <person name="Gonzalez J."/>
            <person name="Henrissat B."/>
            <person name="Kuo A."/>
            <person name="Liang C."/>
            <person name="Lipzen A."/>
            <person name="Lutzoni F."/>
            <person name="Magnuson J."/>
            <person name="Mondo S."/>
            <person name="Nolan M."/>
            <person name="Ohm R."/>
            <person name="Pangilinan J."/>
            <person name="Park H.-J."/>
            <person name="Ramirez L."/>
            <person name="Alfaro M."/>
            <person name="Sun H."/>
            <person name="Tritt A."/>
            <person name="Yoshinaga Y."/>
            <person name="Zwiers L.-H."/>
            <person name="Turgeon B."/>
            <person name="Goodwin S."/>
            <person name="Spatafora J."/>
            <person name="Crous P."/>
            <person name="Grigoriev I."/>
        </authorList>
    </citation>
    <scope>NUCLEOTIDE SEQUENCE</scope>
    <source>
        <strain evidence="2">CBS 116005</strain>
    </source>
</reference>
<proteinExistence type="predicted"/>
<dbReference type="OrthoDB" id="20872at2759"/>